<keyword evidence="2" id="KW-1185">Reference proteome</keyword>
<dbReference type="EMBL" id="RAWI01001155">
    <property type="protein sequence ID" value="RKH79567.1"/>
    <property type="molecule type" value="Genomic_DNA"/>
</dbReference>
<dbReference type="RefSeq" id="WP_120631140.1">
    <property type="nucleotide sequence ID" value="NZ_RAWI01001155.1"/>
</dbReference>
<reference evidence="1 2" key="1">
    <citation type="submission" date="2018-09" db="EMBL/GenBank/DDBJ databases">
        <authorList>
            <person name="Livingstone P.G."/>
            <person name="Whitworth D.E."/>
        </authorList>
    </citation>
    <scope>NUCLEOTIDE SEQUENCE [LARGE SCALE GENOMIC DNA]</scope>
    <source>
        <strain evidence="1 2">CA031B</strain>
    </source>
</reference>
<sequence length="98" mass="11319">MQHDRPSPQELAEAVREFLQNEILPILDDHRLKFRTLVAINGLGIAERELWATTPPREDDWELARRIRAGEVPENAVALLKEQVAQKLRVSNPRYLAK</sequence>
<gene>
    <name evidence="1" type="ORF">D7Y13_43520</name>
</gene>
<evidence type="ECO:0000313" key="2">
    <source>
        <dbReference type="Proteomes" id="UP000278907"/>
    </source>
</evidence>
<name>A0ABX9Q4S7_9BACT</name>
<accession>A0ABX9Q4S7</accession>
<feature type="non-terminal residue" evidence="1">
    <location>
        <position position="98"/>
    </location>
</feature>
<protein>
    <submittedName>
        <fullName evidence="1">Uncharacterized protein</fullName>
    </submittedName>
</protein>
<comment type="caution">
    <text evidence="1">The sequence shown here is derived from an EMBL/GenBank/DDBJ whole genome shotgun (WGS) entry which is preliminary data.</text>
</comment>
<evidence type="ECO:0000313" key="1">
    <source>
        <dbReference type="EMBL" id="RKH79567.1"/>
    </source>
</evidence>
<dbReference type="Proteomes" id="UP000278907">
    <property type="component" value="Unassembled WGS sequence"/>
</dbReference>
<organism evidence="1 2">
    <name type="scientific">Corallococcus praedator</name>
    <dbReference type="NCBI Taxonomy" id="2316724"/>
    <lineage>
        <taxon>Bacteria</taxon>
        <taxon>Pseudomonadati</taxon>
        <taxon>Myxococcota</taxon>
        <taxon>Myxococcia</taxon>
        <taxon>Myxococcales</taxon>
        <taxon>Cystobacterineae</taxon>
        <taxon>Myxococcaceae</taxon>
        <taxon>Corallococcus</taxon>
    </lineage>
</organism>
<proteinExistence type="predicted"/>